<evidence type="ECO:0000256" key="10">
    <source>
        <dbReference type="RuleBase" id="RU362068"/>
    </source>
</evidence>
<dbReference type="AlphaFoldDB" id="A0A316G0V4"/>
<dbReference type="GO" id="GO:0015940">
    <property type="term" value="P:pantothenate biosynthetic process"/>
    <property type="evidence" value="ECO:0007669"/>
    <property type="project" value="UniProtKB-UniPathway"/>
</dbReference>
<dbReference type="Pfam" id="PF02558">
    <property type="entry name" value="ApbA"/>
    <property type="match status" value="1"/>
</dbReference>
<feature type="domain" description="Ketopantoate reductase C-terminal" evidence="12">
    <location>
        <begin position="182"/>
        <end position="303"/>
    </location>
</feature>
<dbReference type="EMBL" id="QGGU01000001">
    <property type="protein sequence ID" value="PWK54292.1"/>
    <property type="molecule type" value="Genomic_DNA"/>
</dbReference>
<dbReference type="PANTHER" id="PTHR43765">
    <property type="entry name" value="2-DEHYDROPANTOATE 2-REDUCTASE-RELATED"/>
    <property type="match status" value="1"/>
</dbReference>
<dbReference type="InterPro" id="IPR013752">
    <property type="entry name" value="KPA_reductase"/>
</dbReference>
<evidence type="ECO:0000256" key="5">
    <source>
        <dbReference type="ARBA" id="ARBA00022655"/>
    </source>
</evidence>
<dbReference type="GO" id="GO:0050661">
    <property type="term" value="F:NADP binding"/>
    <property type="evidence" value="ECO:0007669"/>
    <property type="project" value="TreeGrafter"/>
</dbReference>
<keyword evidence="7 10" id="KW-0560">Oxidoreductase</keyword>
<protein>
    <recommendedName>
        <fullName evidence="4 10">2-dehydropantoate 2-reductase</fullName>
        <ecNumber evidence="3 10">1.1.1.169</ecNumber>
    </recommendedName>
    <alternativeName>
        <fullName evidence="8 10">Ketopantoate reductase</fullName>
    </alternativeName>
</protein>
<dbReference type="InterPro" id="IPR036291">
    <property type="entry name" value="NAD(P)-bd_dom_sf"/>
</dbReference>
<evidence type="ECO:0000256" key="6">
    <source>
        <dbReference type="ARBA" id="ARBA00022857"/>
    </source>
</evidence>
<dbReference type="Gene3D" id="1.10.1040.10">
    <property type="entry name" value="N-(1-d-carboxylethyl)-l-norvaline Dehydrogenase, domain 2"/>
    <property type="match status" value="1"/>
</dbReference>
<accession>A0A316G0V4</accession>
<dbReference type="UniPathway" id="UPA00028">
    <property type="reaction ID" value="UER00004"/>
</dbReference>
<evidence type="ECO:0000256" key="7">
    <source>
        <dbReference type="ARBA" id="ARBA00023002"/>
    </source>
</evidence>
<dbReference type="NCBIfam" id="TIGR00745">
    <property type="entry name" value="apbA_panE"/>
    <property type="match status" value="1"/>
</dbReference>
<evidence type="ECO:0000256" key="4">
    <source>
        <dbReference type="ARBA" id="ARBA00019465"/>
    </source>
</evidence>
<dbReference type="Pfam" id="PF08546">
    <property type="entry name" value="ApbA_C"/>
    <property type="match status" value="1"/>
</dbReference>
<dbReference type="InterPro" id="IPR013332">
    <property type="entry name" value="KPR_N"/>
</dbReference>
<evidence type="ECO:0000256" key="3">
    <source>
        <dbReference type="ARBA" id="ARBA00013014"/>
    </source>
</evidence>
<evidence type="ECO:0000256" key="2">
    <source>
        <dbReference type="ARBA" id="ARBA00007870"/>
    </source>
</evidence>
<comment type="function">
    <text evidence="10">Catalyzes the NADPH-dependent reduction of ketopantoate into pantoic acid.</text>
</comment>
<keyword evidence="6 10" id="KW-0521">NADP</keyword>
<feature type="domain" description="Ketopantoate reductase N-terminal" evidence="11">
    <location>
        <begin position="6"/>
        <end position="148"/>
    </location>
</feature>
<dbReference type="PANTHER" id="PTHR43765:SF2">
    <property type="entry name" value="2-DEHYDROPANTOATE 2-REDUCTASE"/>
    <property type="match status" value="1"/>
</dbReference>
<dbReference type="InterPro" id="IPR050838">
    <property type="entry name" value="Ketopantoate_reductase"/>
</dbReference>
<organism evidence="13 14">
    <name type="scientific">Pleionea mediterranea</name>
    <dbReference type="NCBI Taxonomy" id="523701"/>
    <lineage>
        <taxon>Bacteria</taxon>
        <taxon>Pseudomonadati</taxon>
        <taxon>Pseudomonadota</taxon>
        <taxon>Gammaproteobacteria</taxon>
        <taxon>Oceanospirillales</taxon>
        <taxon>Pleioneaceae</taxon>
        <taxon>Pleionea</taxon>
    </lineage>
</organism>
<dbReference type="EC" id="1.1.1.169" evidence="3 10"/>
<dbReference type="GO" id="GO:0005737">
    <property type="term" value="C:cytoplasm"/>
    <property type="evidence" value="ECO:0007669"/>
    <property type="project" value="TreeGrafter"/>
</dbReference>
<evidence type="ECO:0000256" key="8">
    <source>
        <dbReference type="ARBA" id="ARBA00032024"/>
    </source>
</evidence>
<comment type="catalytic activity">
    <reaction evidence="9 10">
        <text>(R)-pantoate + NADP(+) = 2-dehydropantoate + NADPH + H(+)</text>
        <dbReference type="Rhea" id="RHEA:16233"/>
        <dbReference type="ChEBI" id="CHEBI:11561"/>
        <dbReference type="ChEBI" id="CHEBI:15378"/>
        <dbReference type="ChEBI" id="CHEBI:15980"/>
        <dbReference type="ChEBI" id="CHEBI:57783"/>
        <dbReference type="ChEBI" id="CHEBI:58349"/>
        <dbReference type="EC" id="1.1.1.169"/>
    </reaction>
</comment>
<keyword evidence="5 10" id="KW-0566">Pantothenate biosynthesis</keyword>
<dbReference type="InterPro" id="IPR013328">
    <property type="entry name" value="6PGD_dom2"/>
</dbReference>
<reference evidence="13 14" key="1">
    <citation type="submission" date="2018-05" db="EMBL/GenBank/DDBJ databases">
        <title>Genomic Encyclopedia of Type Strains, Phase IV (KMG-IV): sequencing the most valuable type-strain genomes for metagenomic binning, comparative biology and taxonomic classification.</title>
        <authorList>
            <person name="Goeker M."/>
        </authorList>
    </citation>
    <scope>NUCLEOTIDE SEQUENCE [LARGE SCALE GENOMIC DNA]</scope>
    <source>
        <strain evidence="13 14">DSM 25350</strain>
    </source>
</reference>
<evidence type="ECO:0000313" key="13">
    <source>
        <dbReference type="EMBL" id="PWK54292.1"/>
    </source>
</evidence>
<keyword evidence="14" id="KW-1185">Reference proteome</keyword>
<comment type="pathway">
    <text evidence="1 10">Cofactor biosynthesis; (R)-pantothenate biosynthesis; (R)-pantoate from 3-methyl-2-oxobutanoate: step 2/2.</text>
</comment>
<gene>
    <name evidence="13" type="ORF">C8D97_101140</name>
</gene>
<evidence type="ECO:0000313" key="14">
    <source>
        <dbReference type="Proteomes" id="UP000245790"/>
    </source>
</evidence>
<dbReference type="SUPFAM" id="SSF48179">
    <property type="entry name" value="6-phosphogluconate dehydrogenase C-terminal domain-like"/>
    <property type="match status" value="1"/>
</dbReference>
<dbReference type="GO" id="GO:0008677">
    <property type="term" value="F:2-dehydropantoate 2-reductase activity"/>
    <property type="evidence" value="ECO:0007669"/>
    <property type="project" value="UniProtKB-EC"/>
</dbReference>
<dbReference type="RefSeq" id="WP_109761416.1">
    <property type="nucleotide sequence ID" value="NZ_QGGU01000001.1"/>
</dbReference>
<evidence type="ECO:0000259" key="12">
    <source>
        <dbReference type="Pfam" id="PF08546"/>
    </source>
</evidence>
<dbReference type="Proteomes" id="UP000245790">
    <property type="component" value="Unassembled WGS sequence"/>
</dbReference>
<comment type="caution">
    <text evidence="13">The sequence shown here is derived from an EMBL/GenBank/DDBJ whole genome shotgun (WGS) entry which is preliminary data.</text>
</comment>
<dbReference type="InterPro" id="IPR003710">
    <property type="entry name" value="ApbA"/>
</dbReference>
<evidence type="ECO:0000256" key="1">
    <source>
        <dbReference type="ARBA" id="ARBA00004994"/>
    </source>
</evidence>
<dbReference type="OrthoDB" id="6530772at2"/>
<proteinExistence type="inferred from homology"/>
<comment type="similarity">
    <text evidence="2 10">Belongs to the ketopantoate reductase family.</text>
</comment>
<name>A0A316G0V4_9GAMM</name>
<dbReference type="SUPFAM" id="SSF51735">
    <property type="entry name" value="NAD(P)-binding Rossmann-fold domains"/>
    <property type="match status" value="1"/>
</dbReference>
<dbReference type="InterPro" id="IPR008927">
    <property type="entry name" value="6-PGluconate_DH-like_C_sf"/>
</dbReference>
<sequence>MSQFQFHILGRGAIGSLWVSSLARAGFNTTLIPRQLDCPNYAINYISGTETFTQSIAQQSPEQIEAIDILLVCVKSYQLEQALNSVASRITDTSTVILLQNGMGHQQLAESLLPQCQLLVATTTQGAYLSNDGLHHAGKGQTYLGPADNKTTIESSTFTMTRIPQLCQALNEALPDVIWQWDIQKRLWQKLAINAVINPLTALYRCKNGELLSNFEYRDHLQLIINDIQKILEKACPEQDWTNLSEQVNQTAQKTASNVSSTLQDIVKGQATELPAICEYLINIAQNNNIAIPQYKKLYAQVNK</sequence>
<evidence type="ECO:0000259" key="11">
    <source>
        <dbReference type="Pfam" id="PF02558"/>
    </source>
</evidence>
<evidence type="ECO:0000256" key="9">
    <source>
        <dbReference type="ARBA" id="ARBA00048793"/>
    </source>
</evidence>
<dbReference type="Gene3D" id="3.40.50.720">
    <property type="entry name" value="NAD(P)-binding Rossmann-like Domain"/>
    <property type="match status" value="1"/>
</dbReference>